<evidence type="ECO:0008006" key="4">
    <source>
        <dbReference type="Google" id="ProtNLM"/>
    </source>
</evidence>
<proteinExistence type="predicted"/>
<protein>
    <recommendedName>
        <fullName evidence="4">Peptidase S1</fullName>
    </recommendedName>
</protein>
<dbReference type="OrthoDB" id="5973611at2"/>
<feature type="signal peptide" evidence="1">
    <location>
        <begin position="1"/>
        <end position="22"/>
    </location>
</feature>
<keyword evidence="3" id="KW-1185">Reference proteome</keyword>
<sequence length="152" mass="15726">MKTSLLLTTLAGFCLMASAASAQDPSAAPTFGQVSLSAGFTNDPYTVEVFAGGPVDGGALPGSCVGNIGDAPDFRLSFSGNGAMPLFIRTISGSDTTLIINGPDGQWYCDDDSFGDGDAQVRFGRPQSGVYDIWVGSFDGNPETILVITEIE</sequence>
<feature type="chain" id="PRO_5030644722" description="Peptidase S1" evidence="1">
    <location>
        <begin position="23"/>
        <end position="152"/>
    </location>
</feature>
<evidence type="ECO:0000313" key="3">
    <source>
        <dbReference type="Proteomes" id="UP000548978"/>
    </source>
</evidence>
<name>A0A7W9E7F0_9CAUL</name>
<comment type="caution">
    <text evidence="2">The sequence shown here is derived from an EMBL/GenBank/DDBJ whole genome shotgun (WGS) entry which is preliminary data.</text>
</comment>
<gene>
    <name evidence="2" type="ORF">FHS65_001691</name>
</gene>
<evidence type="ECO:0000256" key="1">
    <source>
        <dbReference type="SAM" id="SignalP"/>
    </source>
</evidence>
<organism evidence="2 3">
    <name type="scientific">Brevundimonas halotolerans</name>
    <dbReference type="NCBI Taxonomy" id="69670"/>
    <lineage>
        <taxon>Bacteria</taxon>
        <taxon>Pseudomonadati</taxon>
        <taxon>Pseudomonadota</taxon>
        <taxon>Alphaproteobacteria</taxon>
        <taxon>Caulobacterales</taxon>
        <taxon>Caulobacteraceae</taxon>
        <taxon>Brevundimonas</taxon>
    </lineage>
</organism>
<dbReference type="AlphaFoldDB" id="A0A7W9E7F0"/>
<evidence type="ECO:0000313" key="2">
    <source>
        <dbReference type="EMBL" id="MBB5660938.1"/>
    </source>
</evidence>
<accession>A0A7W9E7F0</accession>
<dbReference type="Proteomes" id="UP000548978">
    <property type="component" value="Unassembled WGS sequence"/>
</dbReference>
<dbReference type="EMBL" id="JACIJB010000006">
    <property type="protein sequence ID" value="MBB5660938.1"/>
    <property type="molecule type" value="Genomic_DNA"/>
</dbReference>
<dbReference type="RefSeq" id="WP_123287102.1">
    <property type="nucleotide sequence ID" value="NZ_JACIJB010000006.1"/>
</dbReference>
<keyword evidence="1" id="KW-0732">Signal</keyword>
<reference evidence="2 3" key="1">
    <citation type="submission" date="2020-08" db="EMBL/GenBank/DDBJ databases">
        <title>Genomic Encyclopedia of Type Strains, Phase IV (KMG-IV): sequencing the most valuable type-strain genomes for metagenomic binning, comparative biology and taxonomic classification.</title>
        <authorList>
            <person name="Goeker M."/>
        </authorList>
    </citation>
    <scope>NUCLEOTIDE SEQUENCE [LARGE SCALE GENOMIC DNA]</scope>
    <source>
        <strain evidence="2 3">DSM 24448</strain>
    </source>
</reference>